<evidence type="ECO:0000313" key="2">
    <source>
        <dbReference type="Proteomes" id="UP001254770"/>
    </source>
</evidence>
<dbReference type="InterPro" id="IPR050179">
    <property type="entry name" value="Trans_hexapeptide_repeat"/>
</dbReference>
<dbReference type="Gene3D" id="2.160.10.10">
    <property type="entry name" value="Hexapeptide repeat proteins"/>
    <property type="match status" value="1"/>
</dbReference>
<dbReference type="RefSeq" id="WP_311816875.1">
    <property type="nucleotide sequence ID" value="NZ_JARPXG010000022.1"/>
</dbReference>
<accession>A0AAW8T9H5</accession>
<reference evidence="1" key="1">
    <citation type="submission" date="2023-03" db="EMBL/GenBank/DDBJ databases">
        <authorList>
            <person name="Shen W."/>
            <person name="Cai J."/>
        </authorList>
    </citation>
    <scope>NUCLEOTIDE SEQUENCE</scope>
    <source>
        <strain evidence="1">Y15</strain>
    </source>
</reference>
<dbReference type="PANTHER" id="PTHR43300">
    <property type="entry name" value="ACETYLTRANSFERASE"/>
    <property type="match status" value="1"/>
</dbReference>
<dbReference type="InterPro" id="IPR011004">
    <property type="entry name" value="Trimer_LpxA-like_sf"/>
</dbReference>
<proteinExistence type="predicted"/>
<dbReference type="SUPFAM" id="SSF51161">
    <property type="entry name" value="Trimeric LpxA-like enzymes"/>
    <property type="match status" value="1"/>
</dbReference>
<dbReference type="PANTHER" id="PTHR43300:SF11">
    <property type="entry name" value="ACETYLTRANSFERASE RV3034C-RELATED"/>
    <property type="match status" value="1"/>
</dbReference>
<dbReference type="CDD" id="cd03349">
    <property type="entry name" value="LbH_XAT"/>
    <property type="match status" value="1"/>
</dbReference>
<protein>
    <submittedName>
        <fullName evidence="1">CatB-related O-acetyltransferase</fullName>
    </submittedName>
</protein>
<organism evidence="1 2">
    <name type="scientific">Enterococcus raffinosus</name>
    <dbReference type="NCBI Taxonomy" id="71452"/>
    <lineage>
        <taxon>Bacteria</taxon>
        <taxon>Bacillati</taxon>
        <taxon>Bacillota</taxon>
        <taxon>Bacilli</taxon>
        <taxon>Lactobacillales</taxon>
        <taxon>Enterococcaceae</taxon>
        <taxon>Enterococcus</taxon>
    </lineage>
</organism>
<comment type="caution">
    <text evidence="1">The sequence shown here is derived from an EMBL/GenBank/DDBJ whole genome shotgun (WGS) entry which is preliminary data.</text>
</comment>
<dbReference type="Proteomes" id="UP001254770">
    <property type="component" value="Unassembled WGS sequence"/>
</dbReference>
<sequence>MRTIKIKPEMRNYFKQQGVFFSVCRQEGLADNHYLTIEDDFFMESNCLYTVSSFDKTLPKMGMYSYSASMFSAKTTIGRFCSIASNVEVMSAQHPLTRFTTSPVTIPGEIVGQSWDFDEKAQNGGFTQIPFDQKKSNKTGVTIENDVWVGQNVLLKAGICIGTGAVVSGGAVVTKDVPPYAIVGGVPARIIRYRFSEEISHKLLKLKWWEYPIWNCASLSGNDSIDLFIEKVSTWISQESIEKVQPKLVTASDLIVFNQND</sequence>
<dbReference type="EMBL" id="JARPXL010000021">
    <property type="protein sequence ID" value="MDT2545963.1"/>
    <property type="molecule type" value="Genomic_DNA"/>
</dbReference>
<name>A0AAW8T9H5_9ENTE</name>
<gene>
    <name evidence="1" type="ORF">P7D69_16560</name>
</gene>
<dbReference type="AlphaFoldDB" id="A0AAW8T9H5"/>
<evidence type="ECO:0000313" key="1">
    <source>
        <dbReference type="EMBL" id="MDT2545963.1"/>
    </source>
</evidence>